<dbReference type="SUPFAM" id="SSF142433">
    <property type="entry name" value="CinA-like"/>
    <property type="match status" value="1"/>
</dbReference>
<accession>A0ABX5VJ37</accession>
<proteinExistence type="predicted"/>
<keyword evidence="3" id="KW-1185">Reference proteome</keyword>
<dbReference type="EMBL" id="CP040882">
    <property type="protein sequence ID" value="QDA55049.1"/>
    <property type="molecule type" value="Genomic_DNA"/>
</dbReference>
<reference evidence="3" key="1">
    <citation type="submission" date="2019-06" db="EMBL/GenBank/DDBJ databases">
        <authorList>
            <person name="Oh B.S."/>
        </authorList>
    </citation>
    <scope>NUCLEOTIDE SEQUENCE [LARGE SCALE GENOMIC DNA]</scope>
    <source>
        <strain evidence="3">KGMB03119</strain>
    </source>
</reference>
<evidence type="ECO:0000259" key="1">
    <source>
        <dbReference type="Pfam" id="PF02464"/>
    </source>
</evidence>
<sequence>MDNQGKLRSQAELAAEILAARAKEKGRVVATAESLTGGLVSELITGVAGSSAWFDRGFVTYQAEAKVEMIDVPAEMIRTEGVVSEPVAEAMARGALASSKADLAVALTGVAGPSGGTPETPVGTVCLGWAERTDSGAIVTSVRTIHAPGDRRAVRLAAAITALQGLIALIDGTDPMRMPSQYD</sequence>
<organism evidence="2 3">
    <name type="scientific">Sutterella faecalis</name>
    <dbReference type="NCBI Taxonomy" id="2584944"/>
    <lineage>
        <taxon>Bacteria</taxon>
        <taxon>Pseudomonadati</taxon>
        <taxon>Pseudomonadota</taxon>
        <taxon>Betaproteobacteria</taxon>
        <taxon>Burkholderiales</taxon>
        <taxon>Sutterellaceae</taxon>
        <taxon>Sutterella</taxon>
    </lineage>
</organism>
<evidence type="ECO:0000313" key="3">
    <source>
        <dbReference type="Proteomes" id="UP000308889"/>
    </source>
</evidence>
<name>A0ABX5VJ37_9BURK</name>
<protein>
    <submittedName>
        <fullName evidence="2">CinA family protein</fullName>
    </submittedName>
</protein>
<dbReference type="Pfam" id="PF02464">
    <property type="entry name" value="CinA"/>
    <property type="match status" value="1"/>
</dbReference>
<evidence type="ECO:0000313" key="2">
    <source>
        <dbReference type="EMBL" id="QDA55049.1"/>
    </source>
</evidence>
<dbReference type="Proteomes" id="UP000308889">
    <property type="component" value="Chromosome"/>
</dbReference>
<dbReference type="NCBIfam" id="TIGR00199">
    <property type="entry name" value="PncC_domain"/>
    <property type="match status" value="1"/>
</dbReference>
<dbReference type="InterPro" id="IPR036653">
    <property type="entry name" value="CinA-like_C"/>
</dbReference>
<dbReference type="RefSeq" id="WP_139688483.1">
    <property type="nucleotide sequence ID" value="NZ_CP040882.1"/>
</dbReference>
<feature type="domain" description="CinA C-terminal" evidence="1">
    <location>
        <begin position="15"/>
        <end position="168"/>
    </location>
</feature>
<dbReference type="InterPro" id="IPR008136">
    <property type="entry name" value="CinA_C"/>
</dbReference>
<gene>
    <name evidence="2" type="ORF">FG381_08950</name>
</gene>
<dbReference type="Gene3D" id="3.90.950.20">
    <property type="entry name" value="CinA-like"/>
    <property type="match status" value="1"/>
</dbReference>